<gene>
    <name evidence="1" type="ORF">BBBOND_0309850</name>
</gene>
<name>A0A061DAR4_BABBI</name>
<dbReference type="RefSeq" id="XP_012769268.1">
    <property type="nucleotide sequence ID" value="XM_012913814.1"/>
</dbReference>
<keyword evidence="2" id="KW-1185">Reference proteome</keyword>
<accession>A0A061DAR4</accession>
<dbReference type="VEuPathDB" id="PiroplasmaDB:BBBOND_0309850"/>
<reference evidence="2" key="1">
    <citation type="journal article" date="2014" name="Nucleic Acids Res.">
        <title>The evolutionary dynamics of variant antigen genes in Babesia reveal a history of genomic innovation underlying host-parasite interaction.</title>
        <authorList>
            <person name="Jackson A.P."/>
            <person name="Otto T.D."/>
            <person name="Darby A."/>
            <person name="Ramaprasad A."/>
            <person name="Xia D."/>
            <person name="Echaide I.E."/>
            <person name="Farber M."/>
            <person name="Gahlot S."/>
            <person name="Gamble J."/>
            <person name="Gupta D."/>
            <person name="Gupta Y."/>
            <person name="Jackson L."/>
            <person name="Malandrin L."/>
            <person name="Malas T.B."/>
            <person name="Moussa E."/>
            <person name="Nair M."/>
            <person name="Reid A.J."/>
            <person name="Sanders M."/>
            <person name="Sharma J."/>
            <person name="Tracey A."/>
            <person name="Quail M.A."/>
            <person name="Weir W."/>
            <person name="Wastling J.M."/>
            <person name="Hall N."/>
            <person name="Willadsen P."/>
            <person name="Lingelbach K."/>
            <person name="Shiels B."/>
            <person name="Tait A."/>
            <person name="Berriman M."/>
            <person name="Allred D.R."/>
            <person name="Pain A."/>
        </authorList>
    </citation>
    <scope>NUCLEOTIDE SEQUENCE [LARGE SCALE GENOMIC DNA]</scope>
    <source>
        <strain evidence="2">Bond</strain>
    </source>
</reference>
<sequence length="95" mass="10055">MAILALKSGRTFQDLLIGPAKAAASLLDARNTIDTPGSELVVALPLATTAIRCNHAAPGMLRHVDTVYLLEVTSKAVVVHLSTTARRRDPSGPIR</sequence>
<evidence type="ECO:0000313" key="2">
    <source>
        <dbReference type="Proteomes" id="UP000033188"/>
    </source>
</evidence>
<dbReference type="Proteomes" id="UP000033188">
    <property type="component" value="Chromosome 3"/>
</dbReference>
<dbReference type="AlphaFoldDB" id="A0A061DAR4"/>
<dbReference type="KEGG" id="bbig:BBBOND_0309850"/>
<organism evidence="1 2">
    <name type="scientific">Babesia bigemina</name>
    <dbReference type="NCBI Taxonomy" id="5866"/>
    <lineage>
        <taxon>Eukaryota</taxon>
        <taxon>Sar</taxon>
        <taxon>Alveolata</taxon>
        <taxon>Apicomplexa</taxon>
        <taxon>Aconoidasida</taxon>
        <taxon>Piroplasmida</taxon>
        <taxon>Babesiidae</taxon>
        <taxon>Babesia</taxon>
    </lineage>
</organism>
<evidence type="ECO:0000313" key="1">
    <source>
        <dbReference type="EMBL" id="CDR97082.1"/>
    </source>
</evidence>
<proteinExistence type="predicted"/>
<dbReference type="EMBL" id="LK391709">
    <property type="protein sequence ID" value="CDR97082.1"/>
    <property type="molecule type" value="Genomic_DNA"/>
</dbReference>
<protein>
    <submittedName>
        <fullName evidence="1">Uncharacterized protein</fullName>
    </submittedName>
</protein>
<dbReference type="GeneID" id="24565623"/>